<evidence type="ECO:0000313" key="5">
    <source>
        <dbReference type="Proteomes" id="UP000440096"/>
    </source>
</evidence>
<feature type="domain" description="Sulfotransferase" evidence="3">
    <location>
        <begin position="30"/>
        <end position="261"/>
    </location>
</feature>
<comment type="similarity">
    <text evidence="1">Belongs to the sulfotransferase 1 family.</text>
</comment>
<reference evidence="4 5" key="1">
    <citation type="submission" date="2019-11" db="EMBL/GenBank/DDBJ databases">
        <title>Draft genome of Amycolatopsis RM579.</title>
        <authorList>
            <person name="Duangmal K."/>
            <person name="Mingma R."/>
        </authorList>
    </citation>
    <scope>NUCLEOTIDE SEQUENCE [LARGE SCALE GENOMIC DNA]</scope>
    <source>
        <strain evidence="4 5">RM579</strain>
    </source>
</reference>
<evidence type="ECO:0000259" key="3">
    <source>
        <dbReference type="Pfam" id="PF00685"/>
    </source>
</evidence>
<dbReference type="OrthoDB" id="4127714at2"/>
<dbReference type="GO" id="GO:0008146">
    <property type="term" value="F:sulfotransferase activity"/>
    <property type="evidence" value="ECO:0007669"/>
    <property type="project" value="InterPro"/>
</dbReference>
<dbReference type="AlphaFoldDB" id="A0A6N7YMS5"/>
<accession>A0A6N7YMS5</accession>
<evidence type="ECO:0000256" key="1">
    <source>
        <dbReference type="ARBA" id="ARBA00005771"/>
    </source>
</evidence>
<gene>
    <name evidence="4" type="ORF">GKO32_09800</name>
</gene>
<keyword evidence="2" id="KW-0808">Transferase</keyword>
<dbReference type="InterPro" id="IPR027417">
    <property type="entry name" value="P-loop_NTPase"/>
</dbReference>
<name>A0A6N7YMS5_9PSEU</name>
<dbReference type="Proteomes" id="UP000440096">
    <property type="component" value="Unassembled WGS sequence"/>
</dbReference>
<dbReference type="Gene3D" id="3.40.50.300">
    <property type="entry name" value="P-loop containing nucleotide triphosphate hydrolases"/>
    <property type="match status" value="1"/>
</dbReference>
<dbReference type="SUPFAM" id="SSF52540">
    <property type="entry name" value="P-loop containing nucleoside triphosphate hydrolases"/>
    <property type="match status" value="1"/>
</dbReference>
<evidence type="ECO:0000256" key="2">
    <source>
        <dbReference type="ARBA" id="ARBA00022679"/>
    </source>
</evidence>
<sequence length="283" mass="32579">MTEKIYYLLHGLQDRYSALYQDNIARLGPHDVVVASIGSSGQSFLGNILLELGLNYADPYTEALSEDGTSAGVPAYADYRDRLPAHEPAELTWPRFVKTHLTPEFFDHRPLLGSWILVRDPRDALYSWYRFRTEFVRDPLDQLATSFDDWLCRPGPRGLDRIDDWADFYDRWSRWSPRRCAISTFEDLKQNLVPTLTEGLRTFGIAADDARLESAIRRSSFDAMRGHERRYGGAGAGILRRGRPHEWKDWMTPSTMKHFTRDTIAPVAARFGYHLGPQQPNLR</sequence>
<protein>
    <recommendedName>
        <fullName evidence="3">Sulfotransferase domain-containing protein</fullName>
    </recommendedName>
</protein>
<dbReference type="InterPro" id="IPR000863">
    <property type="entry name" value="Sulfotransferase_dom"/>
</dbReference>
<comment type="caution">
    <text evidence="4">The sequence shown here is derived from an EMBL/GenBank/DDBJ whole genome shotgun (WGS) entry which is preliminary data.</text>
</comment>
<organism evidence="4 5">
    <name type="scientific">Amycolatopsis pithecellobii</name>
    <dbReference type="NCBI Taxonomy" id="664692"/>
    <lineage>
        <taxon>Bacteria</taxon>
        <taxon>Bacillati</taxon>
        <taxon>Actinomycetota</taxon>
        <taxon>Actinomycetes</taxon>
        <taxon>Pseudonocardiales</taxon>
        <taxon>Pseudonocardiaceae</taxon>
        <taxon>Amycolatopsis</taxon>
    </lineage>
</organism>
<keyword evidence="5" id="KW-1185">Reference proteome</keyword>
<proteinExistence type="inferred from homology"/>
<dbReference type="EMBL" id="WMBA01000010">
    <property type="protein sequence ID" value="MTD54265.1"/>
    <property type="molecule type" value="Genomic_DNA"/>
</dbReference>
<dbReference type="PANTHER" id="PTHR11783">
    <property type="entry name" value="SULFOTRANSFERASE SULT"/>
    <property type="match status" value="1"/>
</dbReference>
<evidence type="ECO:0000313" key="4">
    <source>
        <dbReference type="EMBL" id="MTD54265.1"/>
    </source>
</evidence>
<dbReference type="RefSeq" id="WP_154756459.1">
    <property type="nucleotide sequence ID" value="NZ_WMBA01000010.1"/>
</dbReference>
<dbReference type="Pfam" id="PF00685">
    <property type="entry name" value="Sulfotransfer_1"/>
    <property type="match status" value="1"/>
</dbReference>